<dbReference type="AlphaFoldDB" id="A0A562WT19"/>
<dbReference type="Gene3D" id="2.40.10.220">
    <property type="entry name" value="predicted glycosyltransferase like domains"/>
    <property type="match status" value="1"/>
</dbReference>
<dbReference type="EMBL" id="VLLN01000001">
    <property type="protein sequence ID" value="TWJ33583.1"/>
    <property type="molecule type" value="Genomic_DNA"/>
</dbReference>
<sequence length="218" mass="24817">MNIALVSRQGEAQRAYTDFLAAHGAVAIHFSSIAEMYQKLAEIPISGFILDIPAIIKATERERMLLQTLETVFANIRINWNHKAGFRALFSDSTKSGQENLLAFLARCEIFKPRSLRKDDRKPKNFNLLVWGESESEAQARRAFSLDMSRSGMFVCTCDPYPVGRMLNVKIMELDDRPFRVEVRWEQAWGVAMRIPGIGCRFDGLKGERLKLLEAALF</sequence>
<evidence type="ECO:0000259" key="1">
    <source>
        <dbReference type="Pfam" id="PF07238"/>
    </source>
</evidence>
<dbReference type="Proteomes" id="UP000319449">
    <property type="component" value="Unassembled WGS sequence"/>
</dbReference>
<dbReference type="GO" id="GO:0035438">
    <property type="term" value="F:cyclic-di-GMP binding"/>
    <property type="evidence" value="ECO:0007669"/>
    <property type="project" value="InterPro"/>
</dbReference>
<protein>
    <submittedName>
        <fullName evidence="2">PilZ domain-containing protein</fullName>
    </submittedName>
</protein>
<dbReference type="Pfam" id="PF07238">
    <property type="entry name" value="PilZ"/>
    <property type="match status" value="1"/>
</dbReference>
<evidence type="ECO:0000313" key="2">
    <source>
        <dbReference type="EMBL" id="TWJ33583.1"/>
    </source>
</evidence>
<comment type="caution">
    <text evidence="2">The sequence shown here is derived from an EMBL/GenBank/DDBJ whole genome shotgun (WGS) entry which is preliminary data.</text>
</comment>
<name>A0A562WT19_9BACT</name>
<accession>A0A562WT19</accession>
<gene>
    <name evidence="2" type="ORF">JN12_00260</name>
</gene>
<dbReference type="RefSeq" id="WP_170241807.1">
    <property type="nucleotide sequence ID" value="NZ_VLLN01000001.1"/>
</dbReference>
<keyword evidence="3" id="KW-1185">Reference proteome</keyword>
<proteinExistence type="predicted"/>
<organism evidence="2 3">
    <name type="scientific">Geobacter argillaceus</name>
    <dbReference type="NCBI Taxonomy" id="345631"/>
    <lineage>
        <taxon>Bacteria</taxon>
        <taxon>Pseudomonadati</taxon>
        <taxon>Thermodesulfobacteriota</taxon>
        <taxon>Desulfuromonadia</taxon>
        <taxon>Geobacterales</taxon>
        <taxon>Geobacteraceae</taxon>
        <taxon>Geobacter</taxon>
    </lineage>
</organism>
<feature type="domain" description="PilZ" evidence="1">
    <location>
        <begin position="117"/>
        <end position="218"/>
    </location>
</feature>
<evidence type="ECO:0000313" key="3">
    <source>
        <dbReference type="Proteomes" id="UP000319449"/>
    </source>
</evidence>
<dbReference type="InterPro" id="IPR009875">
    <property type="entry name" value="PilZ_domain"/>
</dbReference>
<reference evidence="2 3" key="1">
    <citation type="submission" date="2019-07" db="EMBL/GenBank/DDBJ databases">
        <title>Genomic Encyclopedia of Archaeal and Bacterial Type Strains, Phase II (KMG-II): from individual species to whole genera.</title>
        <authorList>
            <person name="Goeker M."/>
        </authorList>
    </citation>
    <scope>NUCLEOTIDE SEQUENCE [LARGE SCALE GENOMIC DNA]</scope>
    <source>
        <strain evidence="2 3">ATCC BAA-1139</strain>
    </source>
</reference>